<dbReference type="EMBL" id="BAABDD010000007">
    <property type="protein sequence ID" value="GAA3740633.1"/>
    <property type="molecule type" value="Genomic_DNA"/>
</dbReference>
<dbReference type="Pfam" id="PF11239">
    <property type="entry name" value="DUF3040"/>
    <property type="match status" value="1"/>
</dbReference>
<organism evidence="3 4">
    <name type="scientific">Salinactinospora qingdaonensis</name>
    <dbReference type="NCBI Taxonomy" id="702744"/>
    <lineage>
        <taxon>Bacteria</taxon>
        <taxon>Bacillati</taxon>
        <taxon>Actinomycetota</taxon>
        <taxon>Actinomycetes</taxon>
        <taxon>Streptosporangiales</taxon>
        <taxon>Nocardiopsidaceae</taxon>
        <taxon>Salinactinospora</taxon>
    </lineage>
</organism>
<feature type="transmembrane region" description="Helical" evidence="2">
    <location>
        <begin position="47"/>
        <end position="70"/>
    </location>
</feature>
<feature type="region of interest" description="Disordered" evidence="1">
    <location>
        <begin position="92"/>
        <end position="119"/>
    </location>
</feature>
<keyword evidence="2" id="KW-0812">Transmembrane</keyword>
<evidence type="ECO:0008006" key="5">
    <source>
        <dbReference type="Google" id="ProtNLM"/>
    </source>
</evidence>
<comment type="caution">
    <text evidence="3">The sequence shown here is derived from an EMBL/GenBank/DDBJ whole genome shotgun (WGS) entry which is preliminary data.</text>
</comment>
<evidence type="ECO:0000256" key="1">
    <source>
        <dbReference type="SAM" id="MobiDB-lite"/>
    </source>
</evidence>
<keyword evidence="4" id="KW-1185">Reference proteome</keyword>
<evidence type="ECO:0000313" key="3">
    <source>
        <dbReference type="EMBL" id="GAA3740633.1"/>
    </source>
</evidence>
<evidence type="ECO:0000256" key="2">
    <source>
        <dbReference type="SAM" id="Phobius"/>
    </source>
</evidence>
<protein>
    <recommendedName>
        <fullName evidence="5">DUF3040 domain-containing protein</fullName>
    </recommendedName>
</protein>
<keyword evidence="2" id="KW-1133">Transmembrane helix</keyword>
<sequence length="119" mass="12223">MSSSPEEDRQLREIERALATDDPDLARRLAFFNVSGAPPREPVSRGAVAAIVIGIVLAALILITTTYLGVGAATASQTASVATVAAATVPSPVRTRAAPHPRPHVPPRLGAMPSAAGHT</sequence>
<dbReference type="Proteomes" id="UP001500908">
    <property type="component" value="Unassembled WGS sequence"/>
</dbReference>
<keyword evidence="2" id="KW-0472">Membrane</keyword>
<gene>
    <name evidence="3" type="ORF">GCM10022402_20530</name>
</gene>
<dbReference type="InterPro" id="IPR021401">
    <property type="entry name" value="DUF3040"/>
</dbReference>
<accession>A0ABP7FJD1</accession>
<proteinExistence type="predicted"/>
<reference evidence="4" key="1">
    <citation type="journal article" date="2019" name="Int. J. Syst. Evol. Microbiol.">
        <title>The Global Catalogue of Microorganisms (GCM) 10K type strain sequencing project: providing services to taxonomists for standard genome sequencing and annotation.</title>
        <authorList>
            <consortium name="The Broad Institute Genomics Platform"/>
            <consortium name="The Broad Institute Genome Sequencing Center for Infectious Disease"/>
            <person name="Wu L."/>
            <person name="Ma J."/>
        </authorList>
    </citation>
    <scope>NUCLEOTIDE SEQUENCE [LARGE SCALE GENOMIC DNA]</scope>
    <source>
        <strain evidence="4">JCM 17137</strain>
    </source>
</reference>
<dbReference type="RefSeq" id="WP_344970141.1">
    <property type="nucleotide sequence ID" value="NZ_BAABDD010000007.1"/>
</dbReference>
<evidence type="ECO:0000313" key="4">
    <source>
        <dbReference type="Proteomes" id="UP001500908"/>
    </source>
</evidence>
<name>A0ABP7FJD1_9ACTN</name>